<comment type="caution">
    <text evidence="2">The sequence shown here is derived from an EMBL/GenBank/DDBJ whole genome shotgun (WGS) entry which is preliminary data.</text>
</comment>
<accession>A0AAE1ED26</accession>
<evidence type="ECO:0000313" key="3">
    <source>
        <dbReference type="Proteomes" id="UP001283361"/>
    </source>
</evidence>
<feature type="compositionally biased region" description="Basic and acidic residues" evidence="1">
    <location>
        <begin position="76"/>
        <end position="103"/>
    </location>
</feature>
<proteinExistence type="predicted"/>
<dbReference type="Proteomes" id="UP001283361">
    <property type="component" value="Unassembled WGS sequence"/>
</dbReference>
<dbReference type="AlphaFoldDB" id="A0AAE1ED26"/>
<evidence type="ECO:0000256" key="1">
    <source>
        <dbReference type="SAM" id="MobiDB-lite"/>
    </source>
</evidence>
<dbReference type="EMBL" id="JAWDGP010000302">
    <property type="protein sequence ID" value="KAK3801553.1"/>
    <property type="molecule type" value="Genomic_DNA"/>
</dbReference>
<organism evidence="2 3">
    <name type="scientific">Elysia crispata</name>
    <name type="common">lettuce slug</name>
    <dbReference type="NCBI Taxonomy" id="231223"/>
    <lineage>
        <taxon>Eukaryota</taxon>
        <taxon>Metazoa</taxon>
        <taxon>Spiralia</taxon>
        <taxon>Lophotrochozoa</taxon>
        <taxon>Mollusca</taxon>
        <taxon>Gastropoda</taxon>
        <taxon>Heterobranchia</taxon>
        <taxon>Euthyneura</taxon>
        <taxon>Panpulmonata</taxon>
        <taxon>Sacoglossa</taxon>
        <taxon>Placobranchoidea</taxon>
        <taxon>Plakobranchidae</taxon>
        <taxon>Elysia</taxon>
    </lineage>
</organism>
<protein>
    <submittedName>
        <fullName evidence="2">Uncharacterized protein</fullName>
    </submittedName>
</protein>
<reference evidence="2" key="1">
    <citation type="journal article" date="2023" name="G3 (Bethesda)">
        <title>A reference genome for the long-term kleptoplast-retaining sea slug Elysia crispata morphotype clarki.</title>
        <authorList>
            <person name="Eastman K.E."/>
            <person name="Pendleton A.L."/>
            <person name="Shaikh M.A."/>
            <person name="Suttiyut T."/>
            <person name="Ogas R."/>
            <person name="Tomko P."/>
            <person name="Gavelis G."/>
            <person name="Widhalm J.R."/>
            <person name="Wisecaver J.H."/>
        </authorList>
    </citation>
    <scope>NUCLEOTIDE SEQUENCE</scope>
    <source>
        <strain evidence="2">ECLA1</strain>
    </source>
</reference>
<name>A0AAE1ED26_9GAST</name>
<evidence type="ECO:0000313" key="2">
    <source>
        <dbReference type="EMBL" id="KAK3801553.1"/>
    </source>
</evidence>
<gene>
    <name evidence="2" type="ORF">RRG08_047219</name>
</gene>
<keyword evidence="3" id="KW-1185">Reference proteome</keyword>
<feature type="region of interest" description="Disordered" evidence="1">
    <location>
        <begin position="49"/>
        <end position="123"/>
    </location>
</feature>
<sequence>MSCLCISPGMDRDEVPPGMACRADLPPEVPKMPFGSFNNLRDRVLQPSKDAAQMAKDSVHRARHSGPGLGLADEFSAERSPRSGSKDLRSLATLHRHDGDNKAVRRSNRQGMVLYTHTDTSSF</sequence>